<reference evidence="2" key="1">
    <citation type="submission" date="2016-01" db="EMBL/GenBank/DDBJ databases">
        <authorList>
            <person name="Peeters C."/>
        </authorList>
    </citation>
    <scope>NUCLEOTIDE SEQUENCE</scope>
    <source>
        <strain evidence="2">LMG 29321</strain>
    </source>
</reference>
<organism evidence="2 3">
    <name type="scientific">Caballeronia calidae</name>
    <dbReference type="NCBI Taxonomy" id="1777139"/>
    <lineage>
        <taxon>Bacteria</taxon>
        <taxon>Pseudomonadati</taxon>
        <taxon>Pseudomonadota</taxon>
        <taxon>Betaproteobacteria</taxon>
        <taxon>Burkholderiales</taxon>
        <taxon>Burkholderiaceae</taxon>
        <taxon>Caballeronia</taxon>
    </lineage>
</organism>
<evidence type="ECO:0000313" key="2">
    <source>
        <dbReference type="EMBL" id="SAL06795.1"/>
    </source>
</evidence>
<evidence type="ECO:0000313" key="3">
    <source>
        <dbReference type="Proteomes" id="UP000071859"/>
    </source>
</evidence>
<protein>
    <submittedName>
        <fullName evidence="2">Uncharacterized protein</fullName>
    </submittedName>
</protein>
<dbReference type="AlphaFoldDB" id="A0A158EIW4"/>
<evidence type="ECO:0000256" key="1">
    <source>
        <dbReference type="SAM" id="MobiDB-lite"/>
    </source>
</evidence>
<accession>A0A158EIW4</accession>
<gene>
    <name evidence="2" type="ORF">AWB78_08251</name>
</gene>
<name>A0A158EIW4_9BURK</name>
<comment type="caution">
    <text evidence="2">The sequence shown here is derived from an EMBL/GenBank/DDBJ whole genome shotgun (WGS) entry which is preliminary data.</text>
</comment>
<proteinExistence type="predicted"/>
<keyword evidence="3" id="KW-1185">Reference proteome</keyword>
<sequence length="60" mass="6355">MPYRQAHGPLPALNQAGRLNFAIRPPPTVHACPVTKLDSPEASHATRLATSSGLPMRPTG</sequence>
<dbReference type="Proteomes" id="UP000071859">
    <property type="component" value="Unassembled WGS sequence"/>
</dbReference>
<dbReference type="EMBL" id="FCOX02000135">
    <property type="protein sequence ID" value="SAL06795.1"/>
    <property type="molecule type" value="Genomic_DNA"/>
</dbReference>
<feature type="region of interest" description="Disordered" evidence="1">
    <location>
        <begin position="38"/>
        <end position="60"/>
    </location>
</feature>